<comment type="caution">
    <text evidence="2">The sequence shown here is derived from an EMBL/GenBank/DDBJ whole genome shotgun (WGS) entry which is preliminary data.</text>
</comment>
<reference evidence="3" key="1">
    <citation type="journal article" date="2019" name="Int. J. Syst. Evol. Microbiol.">
        <title>The Global Catalogue of Microorganisms (GCM) 10K type strain sequencing project: providing services to taxonomists for standard genome sequencing and annotation.</title>
        <authorList>
            <consortium name="The Broad Institute Genomics Platform"/>
            <consortium name="The Broad Institute Genome Sequencing Center for Infectious Disease"/>
            <person name="Wu L."/>
            <person name="Ma J."/>
        </authorList>
    </citation>
    <scope>NUCLEOTIDE SEQUENCE [LARGE SCALE GENOMIC DNA]</scope>
    <source>
        <strain evidence="3">CCM 8604</strain>
    </source>
</reference>
<keyword evidence="1" id="KW-0812">Transmembrane</keyword>
<name>A0ABW2Y1K4_9BIFI</name>
<accession>A0ABW2Y1K4</accession>
<organism evidence="2 3">
    <name type="scientific">Alloscardovia venturai</name>
    <dbReference type="NCBI Taxonomy" id="1769421"/>
    <lineage>
        <taxon>Bacteria</taxon>
        <taxon>Bacillati</taxon>
        <taxon>Actinomycetota</taxon>
        <taxon>Actinomycetes</taxon>
        <taxon>Bifidobacteriales</taxon>
        <taxon>Bifidobacteriaceae</taxon>
        <taxon>Alloscardovia</taxon>
    </lineage>
</organism>
<dbReference type="Proteomes" id="UP001597036">
    <property type="component" value="Unassembled WGS sequence"/>
</dbReference>
<keyword evidence="3" id="KW-1185">Reference proteome</keyword>
<evidence type="ECO:0000313" key="3">
    <source>
        <dbReference type="Proteomes" id="UP001597036"/>
    </source>
</evidence>
<keyword evidence="1" id="KW-1133">Transmembrane helix</keyword>
<dbReference type="EMBL" id="JBHTHQ010000001">
    <property type="protein sequence ID" value="MFD0704145.1"/>
    <property type="molecule type" value="Genomic_DNA"/>
</dbReference>
<dbReference type="RefSeq" id="WP_377937412.1">
    <property type="nucleotide sequence ID" value="NZ_JBHTHQ010000001.1"/>
</dbReference>
<protein>
    <submittedName>
        <fullName evidence="2">Uncharacterized protein</fullName>
    </submittedName>
</protein>
<proteinExistence type="predicted"/>
<keyword evidence="1" id="KW-0472">Membrane</keyword>
<evidence type="ECO:0000313" key="2">
    <source>
        <dbReference type="EMBL" id="MFD0704145.1"/>
    </source>
</evidence>
<gene>
    <name evidence="2" type="ORF">ACFQY8_00025</name>
</gene>
<feature type="transmembrane region" description="Helical" evidence="1">
    <location>
        <begin position="119"/>
        <end position="143"/>
    </location>
</feature>
<evidence type="ECO:0000256" key="1">
    <source>
        <dbReference type="SAM" id="Phobius"/>
    </source>
</evidence>
<sequence>MIYEFAALCEASGREYKSLNEHLILSLKSSQLAIGIDDGILTAVAVWDKVLPMENYELAEDIVNAWNRDNRILKAYIDEYDISERENIHFYASIEVDVEGQLAETLWRYILEMERFLKFIWTGSLMFSISVELLSFTMILKIYRPRISCLLWMNLTIKPIWSA</sequence>